<evidence type="ECO:0000313" key="2">
    <source>
        <dbReference type="Proteomes" id="UP001303115"/>
    </source>
</evidence>
<organism evidence="1 2">
    <name type="scientific">Parachaetomium inaequale</name>
    <dbReference type="NCBI Taxonomy" id="2588326"/>
    <lineage>
        <taxon>Eukaryota</taxon>
        <taxon>Fungi</taxon>
        <taxon>Dikarya</taxon>
        <taxon>Ascomycota</taxon>
        <taxon>Pezizomycotina</taxon>
        <taxon>Sordariomycetes</taxon>
        <taxon>Sordariomycetidae</taxon>
        <taxon>Sordariales</taxon>
        <taxon>Chaetomiaceae</taxon>
        <taxon>Parachaetomium</taxon>
    </lineage>
</organism>
<dbReference type="Gene3D" id="3.80.10.10">
    <property type="entry name" value="Ribonuclease Inhibitor"/>
    <property type="match status" value="1"/>
</dbReference>
<dbReference type="Proteomes" id="UP001303115">
    <property type="component" value="Unassembled WGS sequence"/>
</dbReference>
<dbReference type="AlphaFoldDB" id="A0AAN6PNM9"/>
<gene>
    <name evidence="1" type="ORF">C8A01DRAFT_12412</name>
</gene>
<protein>
    <submittedName>
        <fullName evidence="1">Uncharacterized protein</fullName>
    </submittedName>
</protein>
<name>A0AAN6PNM9_9PEZI</name>
<dbReference type="InterPro" id="IPR032675">
    <property type="entry name" value="LRR_dom_sf"/>
</dbReference>
<accession>A0AAN6PNM9</accession>
<keyword evidence="2" id="KW-1185">Reference proteome</keyword>
<evidence type="ECO:0000313" key="1">
    <source>
        <dbReference type="EMBL" id="KAK4044097.1"/>
    </source>
</evidence>
<proteinExistence type="predicted"/>
<reference evidence="2" key="1">
    <citation type="journal article" date="2023" name="Mol. Phylogenet. Evol.">
        <title>Genome-scale phylogeny and comparative genomics of the fungal order Sordariales.</title>
        <authorList>
            <person name="Hensen N."/>
            <person name="Bonometti L."/>
            <person name="Westerberg I."/>
            <person name="Brannstrom I.O."/>
            <person name="Guillou S."/>
            <person name="Cros-Aarteil S."/>
            <person name="Calhoun S."/>
            <person name="Haridas S."/>
            <person name="Kuo A."/>
            <person name="Mondo S."/>
            <person name="Pangilinan J."/>
            <person name="Riley R."/>
            <person name="LaButti K."/>
            <person name="Andreopoulos B."/>
            <person name="Lipzen A."/>
            <person name="Chen C."/>
            <person name="Yan M."/>
            <person name="Daum C."/>
            <person name="Ng V."/>
            <person name="Clum A."/>
            <person name="Steindorff A."/>
            <person name="Ohm R.A."/>
            <person name="Martin F."/>
            <person name="Silar P."/>
            <person name="Natvig D.O."/>
            <person name="Lalanne C."/>
            <person name="Gautier V."/>
            <person name="Ament-Velasquez S.L."/>
            <person name="Kruys A."/>
            <person name="Hutchinson M.I."/>
            <person name="Powell A.J."/>
            <person name="Barry K."/>
            <person name="Miller A.N."/>
            <person name="Grigoriev I.V."/>
            <person name="Debuchy R."/>
            <person name="Gladieux P."/>
            <person name="Hiltunen Thoren M."/>
            <person name="Johannesson H."/>
        </authorList>
    </citation>
    <scope>NUCLEOTIDE SEQUENCE [LARGE SCALE GENOMIC DNA]</scope>
    <source>
        <strain evidence="2">CBS 284.82</strain>
    </source>
</reference>
<sequence>MPRKRLELMDLPPEVLHMIAERAATPLDDSTPLDQNITAGVKALSRVNRAFRAICLRTSLHHVRMWRKEDNLANHLRRIHKRGKHILHLSTSISIRSIGPERATSYLRTAADQKNDDVILKLQLVLADMPRLREVRLVADNGKNGIEPIWRKFFRPSLKRRVFPTVTSLYVRTASSMARTFRCFPNLEAVNFNLHVKDHKCPESQEFKALKKGFPRLRTVAIFKTVNHGWTVADIKATVRHFPDIERLFLEGCIGTDVSMLDPKEIAGLFAPHRNLRHLALTYELYQRINRGYCLYLKLGGGDPTLRWQQMASAFFTALPNLRELCLGRQVDFRALNTEEVKEEDDDANPAPLLPPPQARYQIVRSYTDRSGRPRLNFPPARWTGEGCIWWSAAGPVPTEADMAVPDEEKGSVKFFGLDERRGVSMIRVNYQQMVLDHCETGFWDVEWLRVIRGPRGV</sequence>
<comment type="caution">
    <text evidence="1">The sequence shown here is derived from an EMBL/GenBank/DDBJ whole genome shotgun (WGS) entry which is preliminary data.</text>
</comment>
<dbReference type="EMBL" id="MU854321">
    <property type="protein sequence ID" value="KAK4044097.1"/>
    <property type="molecule type" value="Genomic_DNA"/>
</dbReference>